<proteinExistence type="inferred from homology"/>
<sequence length="170" mass="18170">MNPLRWSFRSQCLAGFAVCAALIGFAIFSQFVWGLEPCPLCIFQRIAFAAVGIVFLVAGLHAPRAAAGRVAYGALGFLAAAVGMAIAGRHVWIQYNPPEIPGCGPPLSFMRETMSTGNVIRKVLTGNGDCGTIDWTFLGLSMPAWSLIWFVLLGLFFLAVGSSVRTGNAR</sequence>
<evidence type="ECO:0000256" key="9">
    <source>
        <dbReference type="ARBA" id="ARBA00023002"/>
    </source>
</evidence>
<evidence type="ECO:0000313" key="17">
    <source>
        <dbReference type="Proteomes" id="UP000316584"/>
    </source>
</evidence>
<feature type="disulfide bond" description="Redox-active" evidence="14">
    <location>
        <begin position="38"/>
        <end position="41"/>
    </location>
</feature>
<dbReference type="EMBL" id="CP042218">
    <property type="protein sequence ID" value="QDW67941.1"/>
    <property type="molecule type" value="Genomic_DNA"/>
</dbReference>
<feature type="transmembrane region" description="Helical" evidence="15">
    <location>
        <begin position="45"/>
        <end position="63"/>
    </location>
</feature>
<dbReference type="InterPro" id="IPR022920">
    <property type="entry name" value="Disulphide_bond_form_DsbB"/>
</dbReference>
<dbReference type="OrthoDB" id="3711263at2"/>
<gene>
    <name evidence="14" type="primary">dsbB</name>
    <name evidence="16" type="ORF">FPZ22_10860</name>
</gene>
<evidence type="ECO:0000256" key="13">
    <source>
        <dbReference type="ARBA" id="ARBA00023284"/>
    </source>
</evidence>
<comment type="function">
    <text evidence="14">Required for disulfide bond formation in some periplasmic proteins. Acts by oxidizing the DsbA protein.</text>
</comment>
<comment type="similarity">
    <text evidence="2 14">Belongs to the DsbB family.</text>
</comment>
<feature type="topological domain" description="Cytoplasmic" evidence="14">
    <location>
        <begin position="164"/>
        <end position="170"/>
    </location>
</feature>
<dbReference type="GO" id="GO:0009055">
    <property type="term" value="F:electron transfer activity"/>
    <property type="evidence" value="ECO:0007669"/>
    <property type="project" value="UniProtKB-UniRule"/>
</dbReference>
<keyword evidence="17" id="KW-1185">Reference proteome</keyword>
<evidence type="ECO:0000256" key="11">
    <source>
        <dbReference type="ARBA" id="ARBA00023157"/>
    </source>
</evidence>
<dbReference type="RefSeq" id="WP_144894134.1">
    <property type="nucleotide sequence ID" value="NZ_CP042218.1"/>
</dbReference>
<organism evidence="16 17">
    <name type="scientific">Luteimonas granuli</name>
    <dbReference type="NCBI Taxonomy" id="1176533"/>
    <lineage>
        <taxon>Bacteria</taxon>
        <taxon>Pseudomonadati</taxon>
        <taxon>Pseudomonadota</taxon>
        <taxon>Gammaproteobacteria</taxon>
        <taxon>Lysobacterales</taxon>
        <taxon>Lysobacteraceae</taxon>
        <taxon>Luteimonas</taxon>
    </lineage>
</organism>
<dbReference type="PANTHER" id="PTHR36570">
    <property type="entry name" value="DISULFIDE BOND FORMATION PROTEIN B"/>
    <property type="match status" value="1"/>
</dbReference>
<keyword evidence="7 14" id="KW-0249">Electron transport</keyword>
<feature type="transmembrane region" description="Helical" evidence="15">
    <location>
        <begin position="12"/>
        <end position="33"/>
    </location>
</feature>
<feature type="topological domain" description="Cytoplasmic" evidence="14">
    <location>
        <begin position="1"/>
        <end position="11"/>
    </location>
</feature>
<keyword evidence="5" id="KW-0997">Cell inner membrane</keyword>
<comment type="subcellular location">
    <subcellularLocation>
        <location evidence="1">Cell inner membrane</location>
        <topology evidence="1">Multi-pass membrane protein</topology>
    </subcellularLocation>
    <subcellularLocation>
        <location evidence="14">Cell membrane</location>
        <topology evidence="14">Multi-pass membrane protein</topology>
    </subcellularLocation>
</comment>
<keyword evidence="6 14" id="KW-0812">Transmembrane</keyword>
<evidence type="ECO:0000256" key="1">
    <source>
        <dbReference type="ARBA" id="ARBA00004429"/>
    </source>
</evidence>
<evidence type="ECO:0000256" key="2">
    <source>
        <dbReference type="ARBA" id="ARBA00008823"/>
    </source>
</evidence>
<dbReference type="PANTHER" id="PTHR36570:SF3">
    <property type="entry name" value="DISULFIDE BOND FORMATION PROTEIN B"/>
    <property type="match status" value="1"/>
</dbReference>
<feature type="transmembrane region" description="Helical" evidence="15">
    <location>
        <begin position="144"/>
        <end position="164"/>
    </location>
</feature>
<feature type="transmembrane region" description="Helical" evidence="15">
    <location>
        <begin position="70"/>
        <end position="92"/>
    </location>
</feature>
<reference evidence="16 17" key="1">
    <citation type="submission" date="2019-07" db="EMBL/GenBank/DDBJ databases">
        <title>Full genome sequence of Luteimonas sp. Gr-4.</title>
        <authorList>
            <person name="Im W.-T."/>
        </authorList>
    </citation>
    <scope>NUCLEOTIDE SEQUENCE [LARGE SCALE GENOMIC DNA]</scope>
    <source>
        <strain evidence="16 17">Gr-4</strain>
    </source>
</reference>
<evidence type="ECO:0000256" key="5">
    <source>
        <dbReference type="ARBA" id="ARBA00022519"/>
    </source>
</evidence>
<feature type="topological domain" description="Periplasmic" evidence="14">
    <location>
        <begin position="29"/>
        <end position="46"/>
    </location>
</feature>
<protein>
    <recommendedName>
        <fullName evidence="14">Disulfide bond formation protein B</fullName>
    </recommendedName>
    <alternativeName>
        <fullName evidence="14">Disulfide oxidoreductase</fullName>
    </alternativeName>
</protein>
<evidence type="ECO:0000256" key="14">
    <source>
        <dbReference type="HAMAP-Rule" id="MF_00286"/>
    </source>
</evidence>
<evidence type="ECO:0000256" key="4">
    <source>
        <dbReference type="ARBA" id="ARBA00022475"/>
    </source>
</evidence>
<keyword evidence="4 14" id="KW-1003">Cell membrane</keyword>
<evidence type="ECO:0000256" key="15">
    <source>
        <dbReference type="SAM" id="Phobius"/>
    </source>
</evidence>
<dbReference type="InterPro" id="IPR023380">
    <property type="entry name" value="DsbB-like_sf"/>
</dbReference>
<evidence type="ECO:0000313" key="16">
    <source>
        <dbReference type="EMBL" id="QDW67941.1"/>
    </source>
</evidence>
<dbReference type="Proteomes" id="UP000316584">
    <property type="component" value="Chromosome"/>
</dbReference>
<dbReference type="InterPro" id="IPR050183">
    <property type="entry name" value="DsbB"/>
</dbReference>
<evidence type="ECO:0000256" key="12">
    <source>
        <dbReference type="ARBA" id="ARBA00023186"/>
    </source>
</evidence>
<evidence type="ECO:0000256" key="8">
    <source>
        <dbReference type="ARBA" id="ARBA00022989"/>
    </source>
</evidence>
<evidence type="ECO:0000256" key="7">
    <source>
        <dbReference type="ARBA" id="ARBA00022982"/>
    </source>
</evidence>
<evidence type="ECO:0000256" key="10">
    <source>
        <dbReference type="ARBA" id="ARBA00023136"/>
    </source>
</evidence>
<dbReference type="GO" id="GO:0005886">
    <property type="term" value="C:plasma membrane"/>
    <property type="evidence" value="ECO:0007669"/>
    <property type="project" value="UniProtKB-SubCell"/>
</dbReference>
<dbReference type="Pfam" id="PF02600">
    <property type="entry name" value="DsbB"/>
    <property type="match status" value="1"/>
</dbReference>
<comment type="caution">
    <text evidence="14">Lacks conserved residue(s) required for the propagation of feature annotation.</text>
</comment>
<dbReference type="Gene3D" id="1.20.1550.10">
    <property type="entry name" value="DsbB-like"/>
    <property type="match status" value="1"/>
</dbReference>
<keyword evidence="12 14" id="KW-0143">Chaperone</keyword>
<keyword evidence="10 14" id="KW-0472">Membrane</keyword>
<dbReference type="GO" id="GO:0006457">
    <property type="term" value="P:protein folding"/>
    <property type="evidence" value="ECO:0007669"/>
    <property type="project" value="InterPro"/>
</dbReference>
<dbReference type="GO" id="GO:0015035">
    <property type="term" value="F:protein-disulfide reductase activity"/>
    <property type="evidence" value="ECO:0007669"/>
    <property type="project" value="UniProtKB-UniRule"/>
</dbReference>
<keyword evidence="8 14" id="KW-1133">Transmembrane helix</keyword>
<dbReference type="InterPro" id="IPR003752">
    <property type="entry name" value="DiS_bond_form_DsbB/BdbC"/>
</dbReference>
<evidence type="ECO:0000256" key="6">
    <source>
        <dbReference type="ARBA" id="ARBA00022692"/>
    </source>
</evidence>
<keyword evidence="13 14" id="KW-0676">Redox-active center</keyword>
<keyword evidence="9 14" id="KW-0560">Oxidoreductase</keyword>
<dbReference type="SUPFAM" id="SSF158442">
    <property type="entry name" value="DsbB-like"/>
    <property type="match status" value="1"/>
</dbReference>
<keyword evidence="11 14" id="KW-1015">Disulfide bond</keyword>
<accession>A0A518N7P0</accession>
<name>A0A518N7P0_9GAMM</name>
<evidence type="ECO:0000256" key="3">
    <source>
        <dbReference type="ARBA" id="ARBA00022448"/>
    </source>
</evidence>
<keyword evidence="3 14" id="KW-0813">Transport</keyword>
<dbReference type="NCBIfam" id="NF003354">
    <property type="entry name" value="PRK04388.1"/>
    <property type="match status" value="1"/>
</dbReference>
<dbReference type="HAMAP" id="MF_00286">
    <property type="entry name" value="DsbB"/>
    <property type="match status" value="1"/>
</dbReference>
<dbReference type="AlphaFoldDB" id="A0A518N7P0"/>
<dbReference type="KEGG" id="lug:FPZ22_10860"/>